<dbReference type="PANTHER" id="PTHR11434:SF16">
    <property type="entry name" value="NADH-UBIQUINONE OXIDOREDUCTASE CHAIN 4L"/>
    <property type="match status" value="1"/>
</dbReference>
<dbReference type="NCBIfam" id="NF004320">
    <property type="entry name" value="PRK05715.1-2"/>
    <property type="match status" value="1"/>
</dbReference>
<keyword evidence="3" id="KW-0813">Transport</keyword>
<dbReference type="GO" id="GO:0016651">
    <property type="term" value="F:oxidoreductase activity, acting on NAD(P)H"/>
    <property type="evidence" value="ECO:0007669"/>
    <property type="project" value="InterPro"/>
</dbReference>
<keyword evidence="5 7" id="KW-1133">Transmembrane helix</keyword>
<evidence type="ECO:0000313" key="9">
    <source>
        <dbReference type="Proteomes" id="UP000466535"/>
    </source>
</evidence>
<evidence type="ECO:0000256" key="1">
    <source>
        <dbReference type="ARBA" id="ARBA00004141"/>
    </source>
</evidence>
<dbReference type="InterPro" id="IPR001133">
    <property type="entry name" value="NADH_UbQ_OxRdtase_chain4L/K"/>
</dbReference>
<dbReference type="RefSeq" id="WP_159763642.1">
    <property type="nucleotide sequence ID" value="NZ_WUUT01000002.1"/>
</dbReference>
<dbReference type="EC" id="1.6.5.11" evidence="8"/>
<comment type="subcellular location">
    <subcellularLocation>
        <location evidence="1">Membrane</location>
        <topology evidence="1">Multi-pass membrane protein</topology>
    </subcellularLocation>
</comment>
<name>A0A6B0T9H7_9EURY</name>
<dbReference type="Pfam" id="PF00420">
    <property type="entry name" value="Oxidored_q2"/>
    <property type="match status" value="1"/>
</dbReference>
<proteinExistence type="inferred from homology"/>
<dbReference type="NCBIfam" id="NF004323">
    <property type="entry name" value="PRK05715.1-5"/>
    <property type="match status" value="1"/>
</dbReference>
<evidence type="ECO:0000256" key="3">
    <source>
        <dbReference type="ARBA" id="ARBA00022448"/>
    </source>
</evidence>
<gene>
    <name evidence="8" type="primary">nuoK</name>
    <name evidence="8" type="ORF">GRX03_07870</name>
</gene>
<comment type="caution">
    <text evidence="8">The sequence shown here is derived from an EMBL/GenBank/DDBJ whole genome shotgun (WGS) entry which is preliminary data.</text>
</comment>
<dbReference type="GO" id="GO:0042773">
    <property type="term" value="P:ATP synthesis coupled electron transport"/>
    <property type="evidence" value="ECO:0007669"/>
    <property type="project" value="InterPro"/>
</dbReference>
<keyword evidence="4 7" id="KW-0812">Transmembrane</keyword>
<dbReference type="EMBL" id="WUUT01000002">
    <property type="protein sequence ID" value="MXR51520.1"/>
    <property type="molecule type" value="Genomic_DNA"/>
</dbReference>
<evidence type="ECO:0000256" key="2">
    <source>
        <dbReference type="ARBA" id="ARBA00010519"/>
    </source>
</evidence>
<evidence type="ECO:0000256" key="7">
    <source>
        <dbReference type="SAM" id="Phobius"/>
    </source>
</evidence>
<feature type="transmembrane region" description="Helical" evidence="7">
    <location>
        <begin position="43"/>
        <end position="62"/>
    </location>
</feature>
<sequence length="106" mass="11398">MTTGSMAVEPGWYLLLSAAVFCIGLFGVLVRRNALVFLMSIELMINAANINLVAFALVYGNITGQTFVLFLIALAAAEVAVGIGIILALNRNFESIDVTDAVTMRW</sequence>
<comment type="similarity">
    <text evidence="2">Belongs to the complex I subunit 4L family.</text>
</comment>
<feature type="transmembrane region" description="Helical" evidence="7">
    <location>
        <begin position="68"/>
        <end position="89"/>
    </location>
</feature>
<dbReference type="Gene3D" id="1.10.287.3510">
    <property type="match status" value="1"/>
</dbReference>
<dbReference type="FunFam" id="1.10.287.3510:FF:000001">
    <property type="entry name" value="NADH-quinone oxidoreductase subunit K"/>
    <property type="match status" value="1"/>
</dbReference>
<dbReference type="HAMAP" id="MF_01456">
    <property type="entry name" value="NDH1_NuoK"/>
    <property type="match status" value="1"/>
</dbReference>
<dbReference type="AlphaFoldDB" id="A0A6B0T9H7"/>
<protein>
    <submittedName>
        <fullName evidence="8">NADH-quinone oxidoreductase subunit NuoK</fullName>
        <ecNumber evidence="8">1.6.5.11</ecNumber>
    </submittedName>
</protein>
<dbReference type="GO" id="GO:0030964">
    <property type="term" value="C:NADH dehydrogenase complex"/>
    <property type="evidence" value="ECO:0007669"/>
    <property type="project" value="TreeGrafter"/>
</dbReference>
<organism evidence="8 9">
    <name type="scientific">Halovenus carboxidivorans</name>
    <dbReference type="NCBI Taxonomy" id="2692199"/>
    <lineage>
        <taxon>Archaea</taxon>
        <taxon>Methanobacteriati</taxon>
        <taxon>Methanobacteriota</taxon>
        <taxon>Stenosarchaea group</taxon>
        <taxon>Halobacteria</taxon>
        <taxon>Halobacteriales</taxon>
        <taxon>Haloarculaceae</taxon>
        <taxon>Halovenus</taxon>
    </lineage>
</organism>
<evidence type="ECO:0000256" key="6">
    <source>
        <dbReference type="ARBA" id="ARBA00023136"/>
    </source>
</evidence>
<dbReference type="InterPro" id="IPR039428">
    <property type="entry name" value="NUOK/Mnh_C1-like"/>
</dbReference>
<reference evidence="8 9" key="1">
    <citation type="submission" date="2019-12" db="EMBL/GenBank/DDBJ databases">
        <title>Isolation and characterization of three novel carbon monoxide-oxidizing members of Halobacteria from salione crusts and soils.</title>
        <authorList>
            <person name="Myers M.R."/>
            <person name="King G.M."/>
        </authorList>
    </citation>
    <scope>NUCLEOTIDE SEQUENCE [LARGE SCALE GENOMIC DNA]</scope>
    <source>
        <strain evidence="8 9">WSH3</strain>
    </source>
</reference>
<keyword evidence="9" id="KW-1185">Reference proteome</keyword>
<evidence type="ECO:0000256" key="4">
    <source>
        <dbReference type="ARBA" id="ARBA00022692"/>
    </source>
</evidence>
<feature type="transmembrane region" description="Helical" evidence="7">
    <location>
        <begin position="12"/>
        <end position="31"/>
    </location>
</feature>
<accession>A0A6B0T9H7</accession>
<dbReference type="PANTHER" id="PTHR11434">
    <property type="entry name" value="NADH-UBIQUINONE OXIDOREDUCTASE SUBUNIT ND4L"/>
    <property type="match status" value="1"/>
</dbReference>
<keyword evidence="6 7" id="KW-0472">Membrane</keyword>
<keyword evidence="8" id="KW-0560">Oxidoreductase</keyword>
<dbReference type="Proteomes" id="UP000466535">
    <property type="component" value="Unassembled WGS sequence"/>
</dbReference>
<evidence type="ECO:0000256" key="5">
    <source>
        <dbReference type="ARBA" id="ARBA00022989"/>
    </source>
</evidence>
<evidence type="ECO:0000313" key="8">
    <source>
        <dbReference type="EMBL" id="MXR51520.1"/>
    </source>
</evidence>